<dbReference type="InParanoid" id="A0A804HWQ7"/>
<keyword evidence="4" id="KW-0813">Transport</keyword>
<evidence type="ECO:0000313" key="10">
    <source>
        <dbReference type="Proteomes" id="UP000012960"/>
    </source>
</evidence>
<dbReference type="PANTHER" id="PTHR11711">
    <property type="entry name" value="ADP RIBOSYLATION FACTOR-RELATED"/>
    <property type="match status" value="1"/>
</dbReference>
<feature type="binding site" evidence="7">
    <location>
        <position position="48"/>
    </location>
    <ligand>
        <name>Mg(2+)</name>
        <dbReference type="ChEBI" id="CHEBI:18420"/>
    </ligand>
</feature>
<evidence type="ECO:0000256" key="6">
    <source>
        <dbReference type="PIRSR" id="PIRSR606689-1"/>
    </source>
</evidence>
<keyword evidence="4" id="KW-0931">ER-Golgi transport</keyword>
<dbReference type="GO" id="GO:0005525">
    <property type="term" value="F:GTP binding"/>
    <property type="evidence" value="ECO:0007669"/>
    <property type="project" value="UniProtKB-KW"/>
</dbReference>
<dbReference type="Gene3D" id="3.40.50.300">
    <property type="entry name" value="P-loop containing nucleotide triphosphate hydrolases"/>
    <property type="match status" value="1"/>
</dbReference>
<accession>A0A804HWQ7</accession>
<evidence type="ECO:0000313" key="8">
    <source>
        <dbReference type="EMBL" id="CAG1860129.1"/>
    </source>
</evidence>
<keyword evidence="10" id="KW-1185">Reference proteome</keyword>
<evidence type="ECO:0000256" key="7">
    <source>
        <dbReference type="PIRSR" id="PIRSR606689-2"/>
    </source>
</evidence>
<reference evidence="8" key="1">
    <citation type="submission" date="2021-03" db="EMBL/GenBank/DDBJ databases">
        <authorList>
            <consortium name="Genoscope - CEA"/>
            <person name="William W."/>
        </authorList>
    </citation>
    <scope>NUCLEOTIDE SEQUENCE</scope>
    <source>
        <strain evidence="8">Doubled-haploid Pahang</strain>
    </source>
</reference>
<organism evidence="9 10">
    <name type="scientific">Musa acuminata subsp. malaccensis</name>
    <name type="common">Wild banana</name>
    <name type="synonym">Musa malaccensis</name>
    <dbReference type="NCBI Taxonomy" id="214687"/>
    <lineage>
        <taxon>Eukaryota</taxon>
        <taxon>Viridiplantae</taxon>
        <taxon>Streptophyta</taxon>
        <taxon>Embryophyta</taxon>
        <taxon>Tracheophyta</taxon>
        <taxon>Spermatophyta</taxon>
        <taxon>Magnoliopsida</taxon>
        <taxon>Liliopsida</taxon>
        <taxon>Zingiberales</taxon>
        <taxon>Musaceae</taxon>
        <taxon>Musa</taxon>
    </lineage>
</organism>
<dbReference type="EnsemblPlants" id="Ma01_t21310.1">
    <property type="protein sequence ID" value="Ma01_p21310.1"/>
    <property type="gene ID" value="Ma01_g21310"/>
</dbReference>
<gene>
    <name evidence="8" type="ORF">GSMUA_304250.1</name>
</gene>
<evidence type="ECO:0000313" key="9">
    <source>
        <dbReference type="EnsemblPlants" id="Ma01_p21310.1"/>
    </source>
</evidence>
<keyword evidence="7" id="KW-0460">Magnesium</keyword>
<keyword evidence="5 6" id="KW-0342">GTP-binding</keyword>
<dbReference type="GO" id="GO:0003924">
    <property type="term" value="F:GTPase activity"/>
    <property type="evidence" value="ECO:0007669"/>
    <property type="project" value="InterPro"/>
</dbReference>
<dbReference type="AlphaFoldDB" id="A0A804HWQ7"/>
<proteinExistence type="inferred from homology"/>
<keyword evidence="3 6" id="KW-0547">Nucleotide-binding</keyword>
<keyword evidence="7" id="KW-0479">Metal-binding</keyword>
<evidence type="ECO:0000256" key="1">
    <source>
        <dbReference type="ARBA" id="ARBA00010290"/>
    </source>
</evidence>
<dbReference type="Gramene" id="Ma01_t21310.1">
    <property type="protein sequence ID" value="Ma01_p21310.1"/>
    <property type="gene ID" value="Ma01_g21310"/>
</dbReference>
<name>A0A804HWQ7_MUSAM</name>
<evidence type="ECO:0000256" key="3">
    <source>
        <dbReference type="ARBA" id="ARBA00022741"/>
    </source>
</evidence>
<keyword evidence="2" id="KW-0519">Myristate</keyword>
<dbReference type="InterPro" id="IPR024156">
    <property type="entry name" value="Small_GTPase_ARF"/>
</dbReference>
<keyword evidence="2" id="KW-0449">Lipoprotein</keyword>
<evidence type="ECO:0000256" key="4">
    <source>
        <dbReference type="ARBA" id="ARBA00022892"/>
    </source>
</evidence>
<dbReference type="GO" id="GO:0016192">
    <property type="term" value="P:vesicle-mediated transport"/>
    <property type="evidence" value="ECO:0007669"/>
    <property type="project" value="UniProtKB-KW"/>
</dbReference>
<evidence type="ECO:0000256" key="5">
    <source>
        <dbReference type="ARBA" id="ARBA00023134"/>
    </source>
</evidence>
<sequence length="74" mass="8190">MGALPSRFWFLLFPANEYKIVVAGLENASQATTLYKLHLGEVVNTSPSIGSNVEEVVYKNIRFEVWDSGGDKKG</sequence>
<feature type="binding site" evidence="6">
    <location>
        <position position="70"/>
    </location>
    <ligand>
        <name>GTP</name>
        <dbReference type="ChEBI" id="CHEBI:37565"/>
    </ligand>
</feature>
<dbReference type="OMA" id="XHLLEIS"/>
<comment type="similarity">
    <text evidence="1">Belongs to the small GTPase superfamily. Arf family.</text>
</comment>
<dbReference type="SUPFAM" id="SSF52540">
    <property type="entry name" value="P-loop containing nucleoside triphosphate hydrolases"/>
    <property type="match status" value="1"/>
</dbReference>
<reference evidence="9" key="2">
    <citation type="submission" date="2021-05" db="UniProtKB">
        <authorList>
            <consortium name="EnsemblPlants"/>
        </authorList>
    </citation>
    <scope>IDENTIFICATION</scope>
    <source>
        <strain evidence="9">subsp. malaccensis</strain>
    </source>
</reference>
<dbReference type="Proteomes" id="UP000012960">
    <property type="component" value="Unplaced"/>
</dbReference>
<evidence type="ECO:0000256" key="2">
    <source>
        <dbReference type="ARBA" id="ARBA00022707"/>
    </source>
</evidence>
<dbReference type="EMBL" id="HG996466">
    <property type="protein sequence ID" value="CAG1860129.1"/>
    <property type="molecule type" value="Genomic_DNA"/>
</dbReference>
<dbReference type="Pfam" id="PF00025">
    <property type="entry name" value="Arf"/>
    <property type="match status" value="1"/>
</dbReference>
<protein>
    <submittedName>
        <fullName evidence="8">(wild Malaysian banana) hypothetical protein</fullName>
    </submittedName>
</protein>
<dbReference type="InterPro" id="IPR006689">
    <property type="entry name" value="Small_GTPase_ARF/SAR"/>
</dbReference>
<dbReference type="InterPro" id="IPR027417">
    <property type="entry name" value="P-loop_NTPase"/>
</dbReference>
<dbReference type="GO" id="GO:0046872">
    <property type="term" value="F:metal ion binding"/>
    <property type="evidence" value="ECO:0007669"/>
    <property type="project" value="UniProtKB-KW"/>
</dbReference>